<organism evidence="1 2">
    <name type="scientific">Purpureocillium lavendulum</name>
    <dbReference type="NCBI Taxonomy" id="1247861"/>
    <lineage>
        <taxon>Eukaryota</taxon>
        <taxon>Fungi</taxon>
        <taxon>Dikarya</taxon>
        <taxon>Ascomycota</taxon>
        <taxon>Pezizomycotina</taxon>
        <taxon>Sordariomycetes</taxon>
        <taxon>Hypocreomycetidae</taxon>
        <taxon>Hypocreales</taxon>
        <taxon>Ophiocordycipitaceae</taxon>
        <taxon>Purpureocillium</taxon>
    </lineage>
</organism>
<protein>
    <submittedName>
        <fullName evidence="1">Iron sulfur cluster assembly protein</fullName>
    </submittedName>
</protein>
<dbReference type="AlphaFoldDB" id="A0AB34G2H3"/>
<dbReference type="EMBL" id="JAQHRD010000002">
    <property type="protein sequence ID" value="KAJ6444887.1"/>
    <property type="molecule type" value="Genomic_DNA"/>
</dbReference>
<reference evidence="1" key="1">
    <citation type="submission" date="2023-01" db="EMBL/GenBank/DDBJ databases">
        <title>The growth and conidiation of Purpureocillium lavendulum are regulated by nitrogen source and histone H3K14 acetylation.</title>
        <authorList>
            <person name="Tang P."/>
            <person name="Han J."/>
            <person name="Zhang C."/>
            <person name="Tang P."/>
            <person name="Qi F."/>
            <person name="Zhang K."/>
            <person name="Liang L."/>
        </authorList>
    </citation>
    <scope>NUCLEOTIDE SEQUENCE</scope>
    <source>
        <strain evidence="1">YMF1.00683</strain>
    </source>
</reference>
<comment type="caution">
    <text evidence="1">The sequence shown here is derived from an EMBL/GenBank/DDBJ whole genome shotgun (WGS) entry which is preliminary data.</text>
</comment>
<evidence type="ECO:0000313" key="2">
    <source>
        <dbReference type="Proteomes" id="UP001163105"/>
    </source>
</evidence>
<name>A0AB34G2H3_9HYPO</name>
<gene>
    <name evidence="1" type="ORF">O9K51_03288</name>
</gene>
<sequence length="219" mass="24697">MSVVPQRSYKREIFVAECALAEIIEDILDFLIPLEDEKRPHECPETAVTLYQRLIDWKLSLPDSIRAEKAIVTAGILLHNMMGTIWTFRALYTVRNEFWFAHLLAVCAFRVLYDLDSGPIQVDTFVKACQALYELGGRFHIARDALSSLQSVLTQRNLQVPSYATGYMRIETECNTPSVMRCTVVPVGSEKGHQSRADGSTHLRISDIIAMTDEGTSID</sequence>
<dbReference type="Proteomes" id="UP001163105">
    <property type="component" value="Unassembled WGS sequence"/>
</dbReference>
<proteinExistence type="predicted"/>
<accession>A0AB34G2H3</accession>
<evidence type="ECO:0000313" key="1">
    <source>
        <dbReference type="EMBL" id="KAJ6444887.1"/>
    </source>
</evidence>
<keyword evidence="2" id="KW-1185">Reference proteome</keyword>